<comment type="caution">
    <text evidence="3">The sequence shown here is derived from an EMBL/GenBank/DDBJ whole genome shotgun (WGS) entry which is preliminary data.</text>
</comment>
<keyword evidence="1" id="KW-0732">Signal</keyword>
<name>A0A844ZN38_9SPHN</name>
<evidence type="ECO:0000313" key="4">
    <source>
        <dbReference type="Proteomes" id="UP000435243"/>
    </source>
</evidence>
<keyword evidence="4" id="KW-1185">Reference proteome</keyword>
<accession>A0A844ZN38</accession>
<protein>
    <submittedName>
        <fullName evidence="3">SH3 domain-containing protein</fullName>
    </submittedName>
</protein>
<dbReference type="EMBL" id="WTYY01000003">
    <property type="protein sequence ID" value="MXO88732.1"/>
    <property type="molecule type" value="Genomic_DNA"/>
</dbReference>
<evidence type="ECO:0000259" key="2">
    <source>
        <dbReference type="Pfam" id="PF08239"/>
    </source>
</evidence>
<proteinExistence type="predicted"/>
<dbReference type="AlphaFoldDB" id="A0A844ZN38"/>
<evidence type="ECO:0000256" key="1">
    <source>
        <dbReference type="SAM" id="SignalP"/>
    </source>
</evidence>
<feature type="signal peptide" evidence="1">
    <location>
        <begin position="1"/>
        <end position="19"/>
    </location>
</feature>
<dbReference type="RefSeq" id="WP_160591014.1">
    <property type="nucleotide sequence ID" value="NZ_BAAAFP010000001.1"/>
</dbReference>
<organism evidence="3 4">
    <name type="scientific">Alteraurantiacibacter aestuarii</name>
    <dbReference type="NCBI Taxonomy" id="650004"/>
    <lineage>
        <taxon>Bacteria</taxon>
        <taxon>Pseudomonadati</taxon>
        <taxon>Pseudomonadota</taxon>
        <taxon>Alphaproteobacteria</taxon>
        <taxon>Sphingomonadales</taxon>
        <taxon>Erythrobacteraceae</taxon>
        <taxon>Alteraurantiacibacter</taxon>
    </lineage>
</organism>
<gene>
    <name evidence="3" type="ORF">GRI32_08255</name>
</gene>
<evidence type="ECO:0000313" key="3">
    <source>
        <dbReference type="EMBL" id="MXO88732.1"/>
    </source>
</evidence>
<feature type="chain" id="PRO_5032760386" evidence="1">
    <location>
        <begin position="20"/>
        <end position="293"/>
    </location>
</feature>
<feature type="domain" description="SH3b" evidence="2">
    <location>
        <begin position="244"/>
        <end position="292"/>
    </location>
</feature>
<dbReference type="Pfam" id="PF08239">
    <property type="entry name" value="SH3_3"/>
    <property type="match status" value="1"/>
</dbReference>
<sequence length="293" mass="29287">MSKNNITLTVMAASLIALAAQPAAAEDEVELARCDESLGSIALVDGAGAGWSQWNLGSPRALITKLATESGCFTPHGGGNEPARYLVTAVAGTEEEVDQGLNLAGAAAREALIRSGAASSVLSRVPFGGAAAGLLGGLGGRRRTVAAGLTVVSPSNGQPLAVGSGSVSSSSLSFGRSGGSWARGLAEGAGYAESRDGQKLTEAYIIAFNQIVAQRAALEAAPAPGASAAADASPAAIAAVDTVMRSGPLASAAEVRTLRAGTELAPTGKREGLWIEAEDNFGTKGWVSVEDLQ</sequence>
<dbReference type="OrthoDB" id="7201328at2"/>
<dbReference type="Proteomes" id="UP000435243">
    <property type="component" value="Unassembled WGS sequence"/>
</dbReference>
<dbReference type="InterPro" id="IPR003646">
    <property type="entry name" value="SH3-like_bac-type"/>
</dbReference>
<reference evidence="3 4" key="1">
    <citation type="submission" date="2019-12" db="EMBL/GenBank/DDBJ databases">
        <title>Genomic-based taxomic classification of the family Erythrobacteraceae.</title>
        <authorList>
            <person name="Xu L."/>
        </authorList>
    </citation>
    <scope>NUCLEOTIDE SEQUENCE [LARGE SCALE GENOMIC DNA]</scope>
    <source>
        <strain evidence="3 4">JCM 16339</strain>
    </source>
</reference>